<gene>
    <name evidence="3" type="ordered locus">Clole_3831</name>
</gene>
<reference evidence="3 4" key="1">
    <citation type="journal article" date="2011" name="J. Bacteriol.">
        <title>Complete genome sequence of the cellulose-degrading bacterium Cellulosilyticum lentocellum.</title>
        <authorList>
            <consortium name="US DOE Joint Genome Institute"/>
            <person name="Miller D.A."/>
            <person name="Suen G."/>
            <person name="Bruce D."/>
            <person name="Copeland A."/>
            <person name="Cheng J.F."/>
            <person name="Detter C."/>
            <person name="Goodwin L.A."/>
            <person name="Han C.S."/>
            <person name="Hauser L.J."/>
            <person name="Land M.L."/>
            <person name="Lapidus A."/>
            <person name="Lucas S."/>
            <person name="Meincke L."/>
            <person name="Pitluck S."/>
            <person name="Tapia R."/>
            <person name="Teshima H."/>
            <person name="Woyke T."/>
            <person name="Fox B.G."/>
            <person name="Angert E.R."/>
            <person name="Currie C.R."/>
        </authorList>
    </citation>
    <scope>NUCLEOTIDE SEQUENCE [LARGE SCALE GENOMIC DNA]</scope>
    <source>
        <strain evidence="4">ATCC 49066 / DSM 5427 / NCIMB 11756 / RHM5</strain>
    </source>
</reference>
<evidence type="ECO:0000313" key="4">
    <source>
        <dbReference type="Proteomes" id="UP000008467"/>
    </source>
</evidence>
<dbReference type="GO" id="GO:0003677">
    <property type="term" value="F:DNA binding"/>
    <property type="evidence" value="ECO:0007669"/>
    <property type="project" value="InterPro"/>
</dbReference>
<dbReference type="Gene3D" id="3.30.70.1290">
    <property type="entry name" value="Transposase IS200-like"/>
    <property type="match status" value="1"/>
</dbReference>
<evidence type="ECO:0000259" key="2">
    <source>
        <dbReference type="SMART" id="SM01321"/>
    </source>
</evidence>
<dbReference type="eggNOG" id="COG1943">
    <property type="taxonomic scope" value="Bacteria"/>
</dbReference>
<dbReference type="InterPro" id="IPR036515">
    <property type="entry name" value="Transposase_17_sf"/>
</dbReference>
<proteinExistence type="predicted"/>
<dbReference type="AlphaFoldDB" id="F2JIP1"/>
<protein>
    <submittedName>
        <fullName evidence="3">Transposase IS200-family protein</fullName>
    </submittedName>
</protein>
<name>F2JIP1_CELLD</name>
<feature type="transmembrane region" description="Helical" evidence="1">
    <location>
        <begin position="49"/>
        <end position="66"/>
    </location>
</feature>
<dbReference type="HOGENOM" id="CLU_068226_0_0_9"/>
<sequence>MPRKAREKAECSIYHISVRGNNKQSIFVDDDDRIEYLARLRRYKESYKVCIYAYCLMTNHVHLLIFDNGQDISRFMQGLNLSYAIYFNKKYKCSGHLFQDRYTSSIVKNEAYFVNVSKYIHLNPVKAQLVQKPEEYEWSSYSVYIADKKDDIVDVELLLSYFAPQYTQSKVLYKHYVEEKELVDEEVASAEEEKINDICLRGMIKLEHEELINRLSGHWKTSVGEIMCNRTQGFRKEMLIYFIALIERLSYKKIGQLLNMSDVYISMSIKKIVEAMINDKMIMIERDAIIASLQK</sequence>
<dbReference type="Pfam" id="PF01797">
    <property type="entry name" value="Y1_Tnp"/>
    <property type="match status" value="1"/>
</dbReference>
<feature type="domain" description="Transposase IS200-like" evidence="2">
    <location>
        <begin position="9"/>
        <end position="123"/>
    </location>
</feature>
<keyword evidence="1" id="KW-0472">Membrane</keyword>
<dbReference type="GO" id="GO:0004803">
    <property type="term" value="F:transposase activity"/>
    <property type="evidence" value="ECO:0007669"/>
    <property type="project" value="InterPro"/>
</dbReference>
<keyword evidence="1" id="KW-1133">Transmembrane helix</keyword>
<dbReference type="SMART" id="SM01321">
    <property type="entry name" value="Y1_Tnp"/>
    <property type="match status" value="1"/>
</dbReference>
<evidence type="ECO:0000313" key="3">
    <source>
        <dbReference type="EMBL" id="ADZ85511.1"/>
    </source>
</evidence>
<dbReference type="SUPFAM" id="SSF143422">
    <property type="entry name" value="Transposase IS200-like"/>
    <property type="match status" value="1"/>
</dbReference>
<organism evidence="3 4">
    <name type="scientific">Cellulosilyticum lentocellum (strain ATCC 49066 / DSM 5427 / NCIMB 11756 / RHM5)</name>
    <name type="common">Clostridium lentocellum</name>
    <dbReference type="NCBI Taxonomy" id="642492"/>
    <lineage>
        <taxon>Bacteria</taxon>
        <taxon>Bacillati</taxon>
        <taxon>Bacillota</taxon>
        <taxon>Clostridia</taxon>
        <taxon>Lachnospirales</taxon>
        <taxon>Cellulosilyticaceae</taxon>
        <taxon>Cellulosilyticum</taxon>
    </lineage>
</organism>
<dbReference type="PANTHER" id="PTHR34322:SF2">
    <property type="entry name" value="TRANSPOSASE IS200-LIKE DOMAIN-CONTAINING PROTEIN"/>
    <property type="match status" value="1"/>
</dbReference>
<dbReference type="InterPro" id="IPR002686">
    <property type="entry name" value="Transposase_17"/>
</dbReference>
<dbReference type="PANTHER" id="PTHR34322">
    <property type="entry name" value="TRANSPOSASE, Y1_TNP DOMAIN-CONTAINING"/>
    <property type="match status" value="1"/>
</dbReference>
<keyword evidence="1" id="KW-0812">Transmembrane</keyword>
<dbReference type="GO" id="GO:0006313">
    <property type="term" value="P:DNA transposition"/>
    <property type="evidence" value="ECO:0007669"/>
    <property type="project" value="InterPro"/>
</dbReference>
<accession>F2JIP1</accession>
<dbReference type="STRING" id="642492.Clole_3831"/>
<dbReference type="Proteomes" id="UP000008467">
    <property type="component" value="Chromosome"/>
</dbReference>
<evidence type="ECO:0000256" key="1">
    <source>
        <dbReference type="SAM" id="Phobius"/>
    </source>
</evidence>
<dbReference type="RefSeq" id="WP_013658785.1">
    <property type="nucleotide sequence ID" value="NC_015275.1"/>
</dbReference>
<dbReference type="KEGG" id="cle:Clole_3831"/>
<dbReference type="EMBL" id="CP002582">
    <property type="protein sequence ID" value="ADZ85511.1"/>
    <property type="molecule type" value="Genomic_DNA"/>
</dbReference>
<keyword evidence="4" id="KW-1185">Reference proteome</keyword>